<feature type="transmembrane region" description="Helical" evidence="7">
    <location>
        <begin position="321"/>
        <end position="345"/>
    </location>
</feature>
<name>A0ABP8V7K8_9GAMM</name>
<keyword evidence="3" id="KW-0813">Transport</keyword>
<feature type="transmembrane region" description="Helical" evidence="7">
    <location>
        <begin position="284"/>
        <end position="309"/>
    </location>
</feature>
<feature type="transmembrane region" description="Helical" evidence="7">
    <location>
        <begin position="168"/>
        <end position="194"/>
    </location>
</feature>
<accession>A0ABP8V7K8</accession>
<evidence type="ECO:0000256" key="6">
    <source>
        <dbReference type="ARBA" id="ARBA00023136"/>
    </source>
</evidence>
<reference evidence="9" key="1">
    <citation type="journal article" date="2019" name="Int. J. Syst. Evol. Microbiol.">
        <title>The Global Catalogue of Microorganisms (GCM) 10K type strain sequencing project: providing services to taxonomists for standard genome sequencing and annotation.</title>
        <authorList>
            <consortium name="The Broad Institute Genomics Platform"/>
            <consortium name="The Broad Institute Genome Sequencing Center for Infectious Disease"/>
            <person name="Wu L."/>
            <person name="Ma J."/>
        </authorList>
    </citation>
    <scope>NUCLEOTIDE SEQUENCE [LARGE SCALE GENOMIC DNA]</scope>
    <source>
        <strain evidence="9">JCM 17805</strain>
    </source>
</reference>
<keyword evidence="5 7" id="KW-1133">Transmembrane helix</keyword>
<evidence type="ECO:0000256" key="3">
    <source>
        <dbReference type="ARBA" id="ARBA00022448"/>
    </source>
</evidence>
<feature type="transmembrane region" description="Helical" evidence="7">
    <location>
        <begin position="357"/>
        <end position="380"/>
    </location>
</feature>
<proteinExistence type="inferred from homology"/>
<evidence type="ECO:0000256" key="1">
    <source>
        <dbReference type="ARBA" id="ARBA00004141"/>
    </source>
</evidence>
<dbReference type="PANTHER" id="PTHR42865">
    <property type="entry name" value="PROTON/GLUTAMATE-ASPARTATE SYMPORTER"/>
    <property type="match status" value="1"/>
</dbReference>
<evidence type="ECO:0000313" key="8">
    <source>
        <dbReference type="EMBL" id="GAA4651781.1"/>
    </source>
</evidence>
<feature type="transmembrane region" description="Helical" evidence="7">
    <location>
        <begin position="206"/>
        <end position="235"/>
    </location>
</feature>
<dbReference type="Pfam" id="PF00375">
    <property type="entry name" value="SDF"/>
    <property type="match status" value="1"/>
</dbReference>
<evidence type="ECO:0000256" key="5">
    <source>
        <dbReference type="ARBA" id="ARBA00022989"/>
    </source>
</evidence>
<evidence type="ECO:0000256" key="2">
    <source>
        <dbReference type="ARBA" id="ARBA00006148"/>
    </source>
</evidence>
<organism evidence="8 9">
    <name type="scientific">Kistimonas scapharcae</name>
    <dbReference type="NCBI Taxonomy" id="1036133"/>
    <lineage>
        <taxon>Bacteria</taxon>
        <taxon>Pseudomonadati</taxon>
        <taxon>Pseudomonadota</taxon>
        <taxon>Gammaproteobacteria</taxon>
        <taxon>Oceanospirillales</taxon>
        <taxon>Endozoicomonadaceae</taxon>
        <taxon>Kistimonas</taxon>
    </lineage>
</organism>
<evidence type="ECO:0000256" key="7">
    <source>
        <dbReference type="SAM" id="Phobius"/>
    </source>
</evidence>
<dbReference type="PRINTS" id="PR00173">
    <property type="entry name" value="EDTRNSPORT"/>
</dbReference>
<feature type="transmembrane region" description="Helical" evidence="7">
    <location>
        <begin position="39"/>
        <end position="57"/>
    </location>
</feature>
<sequence>MGRLSLNTMVLLGAMAGLVSGLGAPQPVLDTAAVVSDLFIRLLRLVSAPIIFFALLSTLTGMKNTTHAKKLAGMVLKYSLLTTLIAATIALAVFLVIDPVRGVTGMTGTTEGTVTGGYGQYLLSLIPNSFVAPFVDNQIVSVLLLALLLSISILSLPERKRDILHELFDSLFSAIMRMTGLILLLLPLAVWSFVTDFCQTLENQQMLAAISLYVACILIANLIQAIIVLPGMLMLKGLPPWKIFKGILPTLTVAFFSKSSSAALPSAMENAEKKLGISSEISRFSFPLCITINMNACAAFILITVLFVSMTYGVTYSGLELVSWIFIATLAAFGNAGVPMGCYLLSSTILASMNIPLNIMGVILPVYALIDMLESAINVWSDTCVTSVINKEVNESDYIAINN</sequence>
<dbReference type="Gene3D" id="1.10.3860.10">
    <property type="entry name" value="Sodium:dicarboxylate symporter"/>
    <property type="match status" value="1"/>
</dbReference>
<comment type="caution">
    <text evidence="8">The sequence shown here is derived from an EMBL/GenBank/DDBJ whole genome shotgun (WGS) entry which is preliminary data.</text>
</comment>
<dbReference type="Proteomes" id="UP001500604">
    <property type="component" value="Unassembled WGS sequence"/>
</dbReference>
<dbReference type="InterPro" id="IPR036458">
    <property type="entry name" value="Na:dicarbo_symporter_sf"/>
</dbReference>
<feature type="transmembrane region" description="Helical" evidence="7">
    <location>
        <begin position="138"/>
        <end position="156"/>
    </location>
</feature>
<comment type="subcellular location">
    <subcellularLocation>
        <location evidence="1">Membrane</location>
        <topology evidence="1">Multi-pass membrane protein</topology>
    </subcellularLocation>
</comment>
<evidence type="ECO:0000256" key="4">
    <source>
        <dbReference type="ARBA" id="ARBA00022692"/>
    </source>
</evidence>
<keyword evidence="4 7" id="KW-0812">Transmembrane</keyword>
<comment type="similarity">
    <text evidence="2">Belongs to the dicarboxylate/amino acid:cation symporter (DAACS) (TC 2.A.23) family.</text>
</comment>
<feature type="transmembrane region" description="Helical" evidence="7">
    <location>
        <begin position="78"/>
        <end position="97"/>
    </location>
</feature>
<evidence type="ECO:0000313" key="9">
    <source>
        <dbReference type="Proteomes" id="UP001500604"/>
    </source>
</evidence>
<keyword evidence="6 7" id="KW-0472">Membrane</keyword>
<dbReference type="InterPro" id="IPR001991">
    <property type="entry name" value="Na-dicarboxylate_symporter"/>
</dbReference>
<dbReference type="EMBL" id="BAABFL010000462">
    <property type="protein sequence ID" value="GAA4651781.1"/>
    <property type="molecule type" value="Genomic_DNA"/>
</dbReference>
<gene>
    <name evidence="8" type="ORF">GCM10023116_40650</name>
</gene>
<dbReference type="PANTHER" id="PTHR42865:SF5">
    <property type="entry name" value="L-CYSTINE TRANSPORTER TCYP"/>
    <property type="match status" value="1"/>
</dbReference>
<protein>
    <submittedName>
        <fullName evidence="8">Dicarboxylate/amino acid:cation symporter</fullName>
    </submittedName>
</protein>
<dbReference type="SUPFAM" id="SSF118215">
    <property type="entry name" value="Proton glutamate symport protein"/>
    <property type="match status" value="1"/>
</dbReference>
<keyword evidence="9" id="KW-1185">Reference proteome</keyword>